<sequence>MKANKYFIRENCPFIYFGDNVSLTQNFVEQALKHSAHAGALCLMNYGIEELPNNLGINGTLYIRKENFLSHFISKCVTCDLKSLIFGWCINEKVTYDDFKFLTSSGLLEKLCLGKTIITSNNGEIIPYETLLEHTPALRFLYLEYNNYLKLSHKFIDKICASNLEVLKVCQLPENFERDAILAYLAKKKPNLRARLFFLKH</sequence>
<accession>A0AC35GCT7</accession>
<dbReference type="Proteomes" id="UP000887580">
    <property type="component" value="Unplaced"/>
</dbReference>
<organism evidence="1 2">
    <name type="scientific">Panagrolaimus sp. PS1159</name>
    <dbReference type="NCBI Taxonomy" id="55785"/>
    <lineage>
        <taxon>Eukaryota</taxon>
        <taxon>Metazoa</taxon>
        <taxon>Ecdysozoa</taxon>
        <taxon>Nematoda</taxon>
        <taxon>Chromadorea</taxon>
        <taxon>Rhabditida</taxon>
        <taxon>Tylenchina</taxon>
        <taxon>Panagrolaimomorpha</taxon>
        <taxon>Panagrolaimoidea</taxon>
        <taxon>Panagrolaimidae</taxon>
        <taxon>Panagrolaimus</taxon>
    </lineage>
</organism>
<proteinExistence type="predicted"/>
<protein>
    <submittedName>
        <fullName evidence="2">Uncharacterized protein</fullName>
    </submittedName>
</protein>
<name>A0AC35GCT7_9BILA</name>
<dbReference type="WBParaSite" id="PS1159_v2.g3616.t1">
    <property type="protein sequence ID" value="PS1159_v2.g3616.t1"/>
    <property type="gene ID" value="PS1159_v2.g3616"/>
</dbReference>
<reference evidence="2" key="1">
    <citation type="submission" date="2022-11" db="UniProtKB">
        <authorList>
            <consortium name="WormBaseParasite"/>
        </authorList>
    </citation>
    <scope>IDENTIFICATION</scope>
</reference>
<evidence type="ECO:0000313" key="1">
    <source>
        <dbReference type="Proteomes" id="UP000887580"/>
    </source>
</evidence>
<evidence type="ECO:0000313" key="2">
    <source>
        <dbReference type="WBParaSite" id="PS1159_v2.g3616.t1"/>
    </source>
</evidence>